<evidence type="ECO:0000256" key="5">
    <source>
        <dbReference type="ARBA" id="ARBA00022723"/>
    </source>
</evidence>
<feature type="region of interest" description="Disordered" evidence="12">
    <location>
        <begin position="241"/>
        <end position="340"/>
    </location>
</feature>
<dbReference type="InterPro" id="IPR002893">
    <property type="entry name" value="Znf_MYND"/>
</dbReference>
<feature type="compositionally biased region" description="Polar residues" evidence="12">
    <location>
        <begin position="302"/>
        <end position="311"/>
    </location>
</feature>
<feature type="region of interest" description="Disordered" evidence="12">
    <location>
        <begin position="375"/>
        <end position="415"/>
    </location>
</feature>
<keyword evidence="6 11" id="KW-0863">Zinc-finger</keyword>
<keyword evidence="13" id="KW-0472">Membrane</keyword>
<feature type="region of interest" description="Disordered" evidence="12">
    <location>
        <begin position="134"/>
        <end position="194"/>
    </location>
</feature>
<dbReference type="GO" id="GO:0004843">
    <property type="term" value="F:cysteine-type deubiquitinase activity"/>
    <property type="evidence" value="ECO:0007669"/>
    <property type="project" value="UniProtKB-EC"/>
</dbReference>
<feature type="compositionally biased region" description="Basic and acidic residues" evidence="12">
    <location>
        <begin position="174"/>
        <end position="194"/>
    </location>
</feature>
<keyword evidence="17" id="KW-1185">Reference proteome</keyword>
<evidence type="ECO:0000259" key="15">
    <source>
        <dbReference type="PROSITE" id="PS50865"/>
    </source>
</evidence>
<feature type="compositionally biased region" description="Polar residues" evidence="12">
    <location>
        <begin position="269"/>
        <end position="278"/>
    </location>
</feature>
<evidence type="ECO:0000313" key="17">
    <source>
        <dbReference type="Proteomes" id="UP000236161"/>
    </source>
</evidence>
<keyword evidence="8 16" id="KW-0378">Hydrolase</keyword>
<dbReference type="GO" id="GO:0005829">
    <property type="term" value="C:cytosol"/>
    <property type="evidence" value="ECO:0007669"/>
    <property type="project" value="TreeGrafter"/>
</dbReference>
<dbReference type="STRING" id="1088818.A0A2I0B9I5"/>
<dbReference type="GO" id="GO:0005634">
    <property type="term" value="C:nucleus"/>
    <property type="evidence" value="ECO:0007669"/>
    <property type="project" value="TreeGrafter"/>
</dbReference>
<feature type="transmembrane region" description="Helical" evidence="13">
    <location>
        <begin position="7"/>
        <end position="27"/>
    </location>
</feature>
<evidence type="ECO:0000256" key="13">
    <source>
        <dbReference type="SAM" id="Phobius"/>
    </source>
</evidence>
<dbReference type="GO" id="GO:0016579">
    <property type="term" value="P:protein deubiquitination"/>
    <property type="evidence" value="ECO:0007669"/>
    <property type="project" value="InterPro"/>
</dbReference>
<comment type="catalytic activity">
    <reaction evidence="1">
        <text>Thiol-dependent hydrolysis of ester, thioester, amide, peptide and isopeptide bonds formed by the C-terminal Gly of ubiquitin (a 76-residue protein attached to proteins as an intracellular targeting signal).</text>
        <dbReference type="EC" id="3.4.19.12"/>
    </reaction>
</comment>
<dbReference type="Gene3D" id="3.90.70.10">
    <property type="entry name" value="Cysteine proteinases"/>
    <property type="match status" value="1"/>
</dbReference>
<sequence length="934" mass="103596">MLKPREADIPALFVVLVVLPVVAYIILGKWNEVTKKKAKINVLAQIAAEEALLVEAMASADVSPPIHSLKISAYVCAKCLAPATTRCSRCKSVRYCSGKCQIIHWRQGHKQECQQWQNSIPNFSSGLSKFSNPSNWRSLNDSSRISTGSDTEEVRGSNNLSDMSVETSNMKPFTTHDSHTARKLPDPNKRFPSKLKREAFRSDDASIIADAAHTIADTPLCNSEYGKFAAINEAYKYDEMDSPNSADSSSTGSSACSRKSTAEKKNIHNKPSNHTNLPENAVDEFPKSTEKINSKAKHTYPSVFSENATDGNETRKKLSSNKAKTSSSESSGLSSSSEDTSVKGNLMYRIPPYTLDPHKSVARAPKHYCSQVAEKRGYNDTESRSPSHVPASAHEQSSRVKSNSGDMSEATSSKSSKIPKRSLVGLINDYKKIKVLFPYEDLVKFCQCEVPGISPRGLLNCGNSCYANVVLQCLTFTKPLMVYLLRRLHSKTCRVREWCIMCELEHHVEMLLEGGGPLSPCKFLLDMSVGCQMGGGNQEDAHEFLRLVVMSMQAVCLTDLGGENKVDLGLQETTLIQQMFGGRLKSKVKCLRCQQESERYENIMDLTLEIHGWVESLEDALTQFTAPEDLDGENMYRCGRCSAYVRARKQLSLHEVPNILTIVLKRFQTGRYGKINKCVTFPDLLDMIPFVTAGADSPPLYMLYAVVVHLDTLNASFSGHYVSYVKDLQGTWFRIDDSEVQVVPLSQVMSEGAYMLFYSRSFPRPPRAYIEGALLQAPTIKHNSTKPLKSSKSKQDKEVCNAPHVANSVNIENARGFLPNDENHADSIRTDFSDATSSSDWSLFTSSDESSFTTESTRDSFSTIDHVDSTGLDPISSIFGPFYMPESSHSNSILCRKSLPVRPETRFHGERRAFISDSSASTRLLGGVHKGRNL</sequence>
<dbReference type="PROSITE" id="PS50235">
    <property type="entry name" value="USP_3"/>
    <property type="match status" value="1"/>
</dbReference>
<dbReference type="EMBL" id="KZ451903">
    <property type="protein sequence ID" value="PKA64439.1"/>
    <property type="molecule type" value="Genomic_DNA"/>
</dbReference>
<evidence type="ECO:0000256" key="9">
    <source>
        <dbReference type="ARBA" id="ARBA00022807"/>
    </source>
</evidence>
<dbReference type="PROSITE" id="PS01360">
    <property type="entry name" value="ZF_MYND_1"/>
    <property type="match status" value="1"/>
</dbReference>
<name>A0A2I0B9I5_9ASPA</name>
<dbReference type="FunFam" id="3.90.70.10:FF:000026">
    <property type="entry name" value="Ubiquitin carboxyl-terminal hydrolase 15"/>
    <property type="match status" value="1"/>
</dbReference>
<feature type="compositionally biased region" description="Polar residues" evidence="12">
    <location>
        <begin position="134"/>
        <end position="149"/>
    </location>
</feature>
<feature type="domain" description="USP" evidence="14">
    <location>
        <begin position="456"/>
        <end position="761"/>
    </location>
</feature>
<dbReference type="Gene3D" id="6.10.140.2220">
    <property type="match status" value="1"/>
</dbReference>
<organism evidence="16 17">
    <name type="scientific">Apostasia shenzhenica</name>
    <dbReference type="NCBI Taxonomy" id="1088818"/>
    <lineage>
        <taxon>Eukaryota</taxon>
        <taxon>Viridiplantae</taxon>
        <taxon>Streptophyta</taxon>
        <taxon>Embryophyta</taxon>
        <taxon>Tracheophyta</taxon>
        <taxon>Spermatophyta</taxon>
        <taxon>Magnoliopsida</taxon>
        <taxon>Liliopsida</taxon>
        <taxon>Asparagales</taxon>
        <taxon>Orchidaceae</taxon>
        <taxon>Apostasioideae</taxon>
        <taxon>Apostasia</taxon>
    </lineage>
</organism>
<dbReference type="InterPro" id="IPR001394">
    <property type="entry name" value="Peptidase_C19_UCH"/>
</dbReference>
<evidence type="ECO:0000256" key="7">
    <source>
        <dbReference type="ARBA" id="ARBA00022786"/>
    </source>
</evidence>
<evidence type="ECO:0000259" key="14">
    <source>
        <dbReference type="PROSITE" id="PS50235"/>
    </source>
</evidence>
<evidence type="ECO:0000256" key="1">
    <source>
        <dbReference type="ARBA" id="ARBA00000707"/>
    </source>
</evidence>
<dbReference type="PANTHER" id="PTHR24006:SF685">
    <property type="entry name" value="UBIQUITIN CARBOXYL-TERMINAL HYDROLASE 15"/>
    <property type="match status" value="1"/>
</dbReference>
<dbReference type="SUPFAM" id="SSF144232">
    <property type="entry name" value="HIT/MYND zinc finger-like"/>
    <property type="match status" value="1"/>
</dbReference>
<dbReference type="SUPFAM" id="SSF54001">
    <property type="entry name" value="Cysteine proteinases"/>
    <property type="match status" value="1"/>
</dbReference>
<feature type="compositionally biased region" description="Basic and acidic residues" evidence="12">
    <location>
        <begin position="284"/>
        <end position="293"/>
    </location>
</feature>
<evidence type="ECO:0000256" key="8">
    <source>
        <dbReference type="ARBA" id="ARBA00022801"/>
    </source>
</evidence>
<comment type="similarity">
    <text evidence="2">Belongs to the peptidase C19 family.</text>
</comment>
<dbReference type="PROSITE" id="PS50865">
    <property type="entry name" value="ZF_MYND_2"/>
    <property type="match status" value="1"/>
</dbReference>
<dbReference type="FunFam" id="6.10.140.2220:FF:000006">
    <property type="entry name" value="Ubiquitin carboxyl-terminal hydrolase 15"/>
    <property type="match status" value="1"/>
</dbReference>
<dbReference type="EC" id="3.4.19.12" evidence="3"/>
<keyword evidence="7" id="KW-0833">Ubl conjugation pathway</keyword>
<keyword evidence="13" id="KW-0812">Transmembrane</keyword>
<keyword evidence="13" id="KW-1133">Transmembrane helix</keyword>
<dbReference type="OrthoDB" id="420187at2759"/>
<dbReference type="GO" id="GO:0006508">
    <property type="term" value="P:proteolysis"/>
    <property type="evidence" value="ECO:0007669"/>
    <property type="project" value="UniProtKB-KW"/>
</dbReference>
<proteinExistence type="inferred from homology"/>
<feature type="compositionally biased region" description="Low complexity" evidence="12">
    <location>
        <begin position="242"/>
        <end position="259"/>
    </location>
</feature>
<evidence type="ECO:0000256" key="4">
    <source>
        <dbReference type="ARBA" id="ARBA00022670"/>
    </source>
</evidence>
<dbReference type="InterPro" id="IPR038765">
    <property type="entry name" value="Papain-like_cys_pep_sf"/>
</dbReference>
<evidence type="ECO:0000313" key="16">
    <source>
        <dbReference type="EMBL" id="PKA64439.1"/>
    </source>
</evidence>
<dbReference type="Proteomes" id="UP000236161">
    <property type="component" value="Unassembled WGS sequence"/>
</dbReference>
<dbReference type="AlphaFoldDB" id="A0A2I0B9I5"/>
<dbReference type="InterPro" id="IPR018200">
    <property type="entry name" value="USP_CS"/>
</dbReference>
<dbReference type="InterPro" id="IPR050164">
    <property type="entry name" value="Peptidase_C19"/>
</dbReference>
<feature type="compositionally biased region" description="Polar residues" evidence="12">
    <location>
        <begin position="156"/>
        <end position="172"/>
    </location>
</feature>
<gene>
    <name evidence="16" type="primary">UBP15</name>
    <name evidence="16" type="ORF">AXF42_Ash007184</name>
</gene>
<dbReference type="GO" id="GO:0008270">
    <property type="term" value="F:zinc ion binding"/>
    <property type="evidence" value="ECO:0007669"/>
    <property type="project" value="UniProtKB-KW"/>
</dbReference>
<evidence type="ECO:0000256" key="3">
    <source>
        <dbReference type="ARBA" id="ARBA00012759"/>
    </source>
</evidence>
<reference evidence="16 17" key="1">
    <citation type="journal article" date="2017" name="Nature">
        <title>The Apostasia genome and the evolution of orchids.</title>
        <authorList>
            <person name="Zhang G.Q."/>
            <person name="Liu K.W."/>
            <person name="Li Z."/>
            <person name="Lohaus R."/>
            <person name="Hsiao Y.Y."/>
            <person name="Niu S.C."/>
            <person name="Wang J.Y."/>
            <person name="Lin Y.C."/>
            <person name="Xu Q."/>
            <person name="Chen L.J."/>
            <person name="Yoshida K."/>
            <person name="Fujiwara S."/>
            <person name="Wang Z.W."/>
            <person name="Zhang Y.Q."/>
            <person name="Mitsuda N."/>
            <person name="Wang M."/>
            <person name="Liu G.H."/>
            <person name="Pecoraro L."/>
            <person name="Huang H.X."/>
            <person name="Xiao X.J."/>
            <person name="Lin M."/>
            <person name="Wu X.Y."/>
            <person name="Wu W.L."/>
            <person name="Chen Y.Y."/>
            <person name="Chang S.B."/>
            <person name="Sakamoto S."/>
            <person name="Ohme-Takagi M."/>
            <person name="Yagi M."/>
            <person name="Zeng S.J."/>
            <person name="Shen C.Y."/>
            <person name="Yeh C.M."/>
            <person name="Luo Y.B."/>
            <person name="Tsai W.C."/>
            <person name="Van de Peer Y."/>
            <person name="Liu Z.J."/>
        </authorList>
    </citation>
    <scope>NUCLEOTIDE SEQUENCE [LARGE SCALE GENOMIC DNA]</scope>
    <source>
        <strain evidence="17">cv. Shenzhen</strain>
        <tissue evidence="16">Stem</tissue>
    </source>
</reference>
<keyword evidence="10" id="KW-0862">Zinc</keyword>
<feature type="compositionally biased region" description="Basic and acidic residues" evidence="12">
    <location>
        <begin position="375"/>
        <end position="385"/>
    </location>
</feature>
<feature type="compositionally biased region" description="Low complexity" evidence="12">
    <location>
        <begin position="320"/>
        <end position="339"/>
    </location>
</feature>
<dbReference type="InterPro" id="IPR028889">
    <property type="entry name" value="USP"/>
</dbReference>
<feature type="domain" description="MYND-type" evidence="15">
    <location>
        <begin position="76"/>
        <end position="113"/>
    </location>
</feature>
<keyword evidence="9" id="KW-0788">Thiol protease</keyword>
<dbReference type="PROSITE" id="PS00972">
    <property type="entry name" value="USP_1"/>
    <property type="match status" value="1"/>
</dbReference>
<dbReference type="Pfam" id="PF00443">
    <property type="entry name" value="UCH"/>
    <property type="match status" value="1"/>
</dbReference>
<dbReference type="Pfam" id="PF01753">
    <property type="entry name" value="zf-MYND"/>
    <property type="match status" value="1"/>
</dbReference>
<dbReference type="PANTHER" id="PTHR24006">
    <property type="entry name" value="UBIQUITIN CARBOXYL-TERMINAL HYDROLASE"/>
    <property type="match status" value="1"/>
</dbReference>
<evidence type="ECO:0000256" key="2">
    <source>
        <dbReference type="ARBA" id="ARBA00009085"/>
    </source>
</evidence>
<accession>A0A2I0B9I5</accession>
<evidence type="ECO:0000256" key="12">
    <source>
        <dbReference type="SAM" id="MobiDB-lite"/>
    </source>
</evidence>
<evidence type="ECO:0000256" key="10">
    <source>
        <dbReference type="ARBA" id="ARBA00022833"/>
    </source>
</evidence>
<evidence type="ECO:0000256" key="6">
    <source>
        <dbReference type="ARBA" id="ARBA00022771"/>
    </source>
</evidence>
<dbReference type="CDD" id="cd02661">
    <property type="entry name" value="Peptidase_C19E"/>
    <property type="match status" value="1"/>
</dbReference>
<protein>
    <recommendedName>
        <fullName evidence="3">ubiquitinyl hydrolase 1</fullName>
        <ecNumber evidence="3">3.4.19.12</ecNumber>
    </recommendedName>
</protein>
<keyword evidence="4" id="KW-0645">Protease</keyword>
<feature type="compositionally biased region" description="Polar residues" evidence="12">
    <location>
        <begin position="399"/>
        <end position="415"/>
    </location>
</feature>
<keyword evidence="5" id="KW-0479">Metal-binding</keyword>
<evidence type="ECO:0000256" key="11">
    <source>
        <dbReference type="PROSITE-ProRule" id="PRU00134"/>
    </source>
</evidence>